<reference evidence="4" key="1">
    <citation type="submission" date="2011-01" db="EMBL/GenBank/DDBJ databases">
        <title>Complete sequence of chromosome of Rahnella sp. Y9602.</title>
        <authorList>
            <consortium name="US DOE Joint Genome Institute"/>
            <person name="Lucas S."/>
            <person name="Copeland A."/>
            <person name="Lapidus A."/>
            <person name="Cheng J.-F."/>
            <person name="Goodwin L."/>
            <person name="Pitluck S."/>
            <person name="Lu M."/>
            <person name="Detter J.C."/>
            <person name="Han C."/>
            <person name="Tapia R."/>
            <person name="Land M."/>
            <person name="Hauser L."/>
            <person name="Kyrpides N."/>
            <person name="Ivanova N."/>
            <person name="Ovchinnikova G."/>
            <person name="Pagani I."/>
            <person name="Sobecky P.A."/>
            <person name="Martinez R.J."/>
            <person name="Woyke T."/>
        </authorList>
    </citation>
    <scope>NUCLEOTIDE SEQUENCE [LARGE SCALE GENOMIC DNA]</scope>
    <source>
        <strain evidence="4">Y9602</strain>
    </source>
</reference>
<dbReference type="KEGG" id="rah:Rahaq_3693"/>
<dbReference type="EMBL" id="CP002505">
    <property type="protein sequence ID" value="ADW75283.1"/>
    <property type="molecule type" value="Genomic_DNA"/>
</dbReference>
<protein>
    <recommendedName>
        <fullName evidence="6">Lipoprotein</fullName>
    </recommendedName>
</protein>
<organism evidence="2 4">
    <name type="scientific">Rahnella sp. (strain Y9602)</name>
    <dbReference type="NCBI Taxonomy" id="2703885"/>
    <lineage>
        <taxon>Bacteria</taxon>
        <taxon>Pseudomonadati</taxon>
        <taxon>Pseudomonadota</taxon>
        <taxon>Gammaproteobacteria</taxon>
        <taxon>Enterobacterales</taxon>
        <taxon>Yersiniaceae</taxon>
        <taxon>Rahnella</taxon>
    </lineage>
</organism>
<dbReference type="EMBL" id="JBHUCJ010000056">
    <property type="protein sequence ID" value="MFD3225654.1"/>
    <property type="molecule type" value="Genomic_DNA"/>
</dbReference>
<dbReference type="AlphaFoldDB" id="A0A0H3FGQ9"/>
<dbReference type="GeneID" id="95420016"/>
<evidence type="ECO:0000313" key="3">
    <source>
        <dbReference type="EMBL" id="MFD3225654.1"/>
    </source>
</evidence>
<dbReference type="Proteomes" id="UP000007257">
    <property type="component" value="Chromosome"/>
</dbReference>
<evidence type="ECO:0008006" key="6">
    <source>
        <dbReference type="Google" id="ProtNLM"/>
    </source>
</evidence>
<reference evidence="3 5" key="3">
    <citation type="submission" date="2024-09" db="EMBL/GenBank/DDBJ databases">
        <title>Genomes of Rahnella.</title>
        <authorList>
            <person name="Mnguni F.C."/>
            <person name="Shin G.Y."/>
            <person name="Coutinho T."/>
        </authorList>
    </citation>
    <scope>NUCLEOTIDE SEQUENCE [LARGE SCALE GENOMIC DNA]</scope>
    <source>
        <strain evidence="3 5">20WA0057</strain>
    </source>
</reference>
<evidence type="ECO:0000256" key="1">
    <source>
        <dbReference type="SAM" id="SignalP"/>
    </source>
</evidence>
<evidence type="ECO:0000313" key="5">
    <source>
        <dbReference type="Proteomes" id="UP001598201"/>
    </source>
</evidence>
<name>A0A0H3FGQ9_RAHSY</name>
<proteinExistence type="predicted"/>
<evidence type="ECO:0000313" key="4">
    <source>
        <dbReference type="Proteomes" id="UP000007257"/>
    </source>
</evidence>
<dbReference type="RefSeq" id="WP_013576974.1">
    <property type="nucleotide sequence ID" value="NC_015061.1"/>
</dbReference>
<dbReference type="Proteomes" id="UP001598201">
    <property type="component" value="Unassembled WGS sequence"/>
</dbReference>
<reference evidence="2 4" key="2">
    <citation type="journal article" date="2012" name="J. Bacteriol.">
        <title>Complete Genome Sequence of Rahnella sp. Strain Y9602, a Gammaproteobacterium Isolate from Metal- and Radionuclide-Contaminated Soil.</title>
        <authorList>
            <person name="Martinez R.J."/>
            <person name="Bruce D."/>
            <person name="Detter C."/>
            <person name="Goodwin L.A."/>
            <person name="Han J."/>
            <person name="Han C.S."/>
            <person name="Held B."/>
            <person name="Land M.L."/>
            <person name="Mikhailova N."/>
            <person name="Nolan M."/>
            <person name="Pennacchio L."/>
            <person name="Pitluck S."/>
            <person name="Tapia R."/>
            <person name="Woyke T."/>
            <person name="Sobecky P.A."/>
        </authorList>
    </citation>
    <scope>NUCLEOTIDE SEQUENCE [LARGE SCALE GENOMIC DNA]</scope>
    <source>
        <strain evidence="2 4">Y9602</strain>
    </source>
</reference>
<sequence length="171" mass="19999" precursor="true">MKKNLLMLMLTMTFSCFAHINEDIEYSRDKYLLAYNNLNTKLEECMAEMKSRPFITSADIADYDKRTVSIAVLYLGTAQIDQCAGNEHHQFMIRAFDYYDALTEVSVYSQQVKTLHNDLFALLPAGNIRLEREYESFPLKTRTELEARLKNKNLRSYPSFQSSPQYDFDDK</sequence>
<keyword evidence="1" id="KW-0732">Signal</keyword>
<dbReference type="eggNOG" id="ENOG50329VP">
    <property type="taxonomic scope" value="Bacteria"/>
</dbReference>
<dbReference type="OrthoDB" id="6506167at2"/>
<keyword evidence="5" id="KW-1185">Reference proteome</keyword>
<accession>A0A0H3FGQ9</accession>
<feature type="chain" id="PRO_5002609094" description="Lipoprotein" evidence="1">
    <location>
        <begin position="19"/>
        <end position="171"/>
    </location>
</feature>
<dbReference type="PROSITE" id="PS51257">
    <property type="entry name" value="PROKAR_LIPOPROTEIN"/>
    <property type="match status" value="1"/>
</dbReference>
<evidence type="ECO:0000313" key="2">
    <source>
        <dbReference type="EMBL" id="ADW75283.1"/>
    </source>
</evidence>
<gene>
    <name evidence="2" type="ordered locus">Rahaq_3693</name>
    <name evidence="3" type="ORF">ACFPK4_19085</name>
</gene>
<feature type="signal peptide" evidence="1">
    <location>
        <begin position="1"/>
        <end position="18"/>
    </location>
</feature>
<dbReference type="HOGENOM" id="CLU_1625711_0_0_6"/>